<evidence type="ECO:0000256" key="2">
    <source>
        <dbReference type="ARBA" id="ARBA00022525"/>
    </source>
</evidence>
<dbReference type="Gene3D" id="2.60.40.10">
    <property type="entry name" value="Immunoglobulins"/>
    <property type="match status" value="1"/>
</dbReference>
<evidence type="ECO:0000256" key="3">
    <source>
        <dbReference type="ARBA" id="ARBA00022729"/>
    </source>
</evidence>
<feature type="domain" description="Fibronectin type-III" evidence="6">
    <location>
        <begin position="32"/>
        <end position="124"/>
    </location>
</feature>
<dbReference type="SMART" id="SM00060">
    <property type="entry name" value="FN3"/>
    <property type="match status" value="1"/>
</dbReference>
<dbReference type="InterPro" id="IPR003961">
    <property type="entry name" value="FN3_dom"/>
</dbReference>
<dbReference type="InterPro" id="IPR036116">
    <property type="entry name" value="FN3_sf"/>
</dbReference>
<reference evidence="7" key="1">
    <citation type="submission" date="2020-02" db="EMBL/GenBank/DDBJ databases">
        <authorList>
            <person name="Meier V. D."/>
        </authorList>
    </citation>
    <scope>NUCLEOTIDE SEQUENCE</scope>
    <source>
        <strain evidence="7">AVDCRST_MAG38</strain>
    </source>
</reference>
<sequence length="292" mass="29502">MVTSSREDATGANAPQLVLRIASSGTSTPQVPPAPANLAASAGDARVTLNWSASSGASGYNVYRSSGGSALARVGSASPTTTGTSFTDTGVVNGTQYSYAVRAVNSAGESGNSNSVTATPTAAASSGTRTVTLTPEADVHVRQAAPTTAHGAETRMRVDLNDTGAAGSEARAYLRFDVPALAAGESIESARLSVQVTDDTSDGPAIWRTATSWVESTMTWNSGRPARSGLAAVGNFASMPLGRQAAVVSGITASGPVSFELMPDSYSVAVLASREDATVANRPQLVLTIATS</sequence>
<dbReference type="Pfam" id="PF00041">
    <property type="entry name" value="fn3"/>
    <property type="match status" value="1"/>
</dbReference>
<dbReference type="CDD" id="cd00063">
    <property type="entry name" value="FN3"/>
    <property type="match status" value="1"/>
</dbReference>
<dbReference type="EC" id="3.2.1.14" evidence="7"/>
<dbReference type="PROSITE" id="PS50853">
    <property type="entry name" value="FN3"/>
    <property type="match status" value="1"/>
</dbReference>
<evidence type="ECO:0000256" key="4">
    <source>
        <dbReference type="ARBA" id="ARBA00023295"/>
    </source>
</evidence>
<dbReference type="AlphaFoldDB" id="A0A6J4S468"/>
<comment type="subcellular location">
    <subcellularLocation>
        <location evidence="1">Secreted</location>
    </subcellularLocation>
</comment>
<dbReference type="GO" id="GO:0005576">
    <property type="term" value="C:extracellular region"/>
    <property type="evidence" value="ECO:0007669"/>
    <property type="project" value="UniProtKB-SubCell"/>
</dbReference>
<dbReference type="Pfam" id="PF24517">
    <property type="entry name" value="CBM96"/>
    <property type="match status" value="1"/>
</dbReference>
<evidence type="ECO:0000256" key="1">
    <source>
        <dbReference type="ARBA" id="ARBA00004613"/>
    </source>
</evidence>
<dbReference type="GO" id="GO:0008843">
    <property type="term" value="F:endochitinase activity"/>
    <property type="evidence" value="ECO:0007669"/>
    <property type="project" value="UniProtKB-EC"/>
</dbReference>
<name>A0A6J4S468_9ACTN</name>
<evidence type="ECO:0000256" key="5">
    <source>
        <dbReference type="SAM" id="MobiDB-lite"/>
    </source>
</evidence>
<evidence type="ECO:0000259" key="6">
    <source>
        <dbReference type="PROSITE" id="PS50853"/>
    </source>
</evidence>
<dbReference type="InterPro" id="IPR013783">
    <property type="entry name" value="Ig-like_fold"/>
</dbReference>
<dbReference type="EMBL" id="CADCVJ010000208">
    <property type="protein sequence ID" value="CAA9488375.1"/>
    <property type="molecule type" value="Genomic_DNA"/>
</dbReference>
<evidence type="ECO:0000313" key="7">
    <source>
        <dbReference type="EMBL" id="CAA9488375.1"/>
    </source>
</evidence>
<feature type="compositionally biased region" description="Low complexity" evidence="5">
    <location>
        <begin position="113"/>
        <end position="128"/>
    </location>
</feature>
<gene>
    <name evidence="7" type="ORF">AVDCRST_MAG38-2472</name>
</gene>
<feature type="region of interest" description="Disordered" evidence="5">
    <location>
        <begin position="108"/>
        <end position="128"/>
    </location>
</feature>
<accession>A0A6J4S468</accession>
<keyword evidence="4 7" id="KW-0326">Glycosidase</keyword>
<keyword evidence="7" id="KW-0378">Hydrolase</keyword>
<proteinExistence type="predicted"/>
<protein>
    <submittedName>
        <fullName evidence="7">Chitinase</fullName>
        <ecNumber evidence="7">3.2.1.14</ecNumber>
    </submittedName>
</protein>
<dbReference type="GO" id="GO:0005975">
    <property type="term" value="P:carbohydrate metabolic process"/>
    <property type="evidence" value="ECO:0007669"/>
    <property type="project" value="UniProtKB-ARBA"/>
</dbReference>
<keyword evidence="3" id="KW-0732">Signal</keyword>
<dbReference type="InterPro" id="IPR055372">
    <property type="entry name" value="CBM96"/>
</dbReference>
<dbReference type="NCBIfam" id="NF033679">
    <property type="entry name" value="DNRLRE_dom"/>
    <property type="match status" value="1"/>
</dbReference>
<organism evidence="7">
    <name type="scientific">uncultured Solirubrobacteraceae bacterium</name>
    <dbReference type="NCBI Taxonomy" id="1162706"/>
    <lineage>
        <taxon>Bacteria</taxon>
        <taxon>Bacillati</taxon>
        <taxon>Actinomycetota</taxon>
        <taxon>Thermoleophilia</taxon>
        <taxon>Solirubrobacterales</taxon>
        <taxon>Solirubrobacteraceae</taxon>
        <taxon>environmental samples</taxon>
    </lineage>
</organism>
<dbReference type="SUPFAM" id="SSF49265">
    <property type="entry name" value="Fibronectin type III"/>
    <property type="match status" value="1"/>
</dbReference>
<keyword evidence="2" id="KW-0964">Secreted</keyword>